<keyword evidence="3 7" id="KW-0808">Transferase</keyword>
<dbReference type="PROSITE" id="PS00092">
    <property type="entry name" value="N6_MTASE"/>
    <property type="match status" value="1"/>
</dbReference>
<feature type="domain" description="DNA methylase N-4/N-6" evidence="6">
    <location>
        <begin position="153"/>
        <end position="473"/>
    </location>
</feature>
<keyword evidence="4" id="KW-0949">S-adenosyl-L-methionine</keyword>
<comment type="similarity">
    <text evidence="1">Belongs to the N(4)/N(6)-methyltransferase family.</text>
</comment>
<evidence type="ECO:0000256" key="5">
    <source>
        <dbReference type="SAM" id="MobiDB-lite"/>
    </source>
</evidence>
<dbReference type="Proteomes" id="UP001328733">
    <property type="component" value="Unassembled WGS sequence"/>
</dbReference>
<accession>A0AAW9QQI9</accession>
<dbReference type="PRINTS" id="PR00506">
    <property type="entry name" value="D21N6MTFRASE"/>
</dbReference>
<gene>
    <name evidence="7" type="ORF">V0288_23135</name>
</gene>
<proteinExistence type="inferred from homology"/>
<evidence type="ECO:0000256" key="1">
    <source>
        <dbReference type="ARBA" id="ARBA00006594"/>
    </source>
</evidence>
<dbReference type="GO" id="GO:0003677">
    <property type="term" value="F:DNA binding"/>
    <property type="evidence" value="ECO:0007669"/>
    <property type="project" value="InterPro"/>
</dbReference>
<dbReference type="InterPro" id="IPR002295">
    <property type="entry name" value="N4/N6-MTase_EcoPI_Mod-like"/>
</dbReference>
<sequence length="922" mass="105248">MPKRESAKSTQIDSVKHQDKRANIPTEELRDFMQEEDRTPKTIVYPRDPSLDPQLVWKGKDEQDSKDLEVPAVPIYIQEKIHPHAIIEGFRSQVRKESKEQQLNLFGDFSALNFDQEVDFYRHEVNWANRMILGDSLLVMNSLGEKEGLKGKVQCIYFDPPYGIKFGSNWQVSTRKREVKDGKAEEATRQPEQVKAFRDTWELGIHSYLAYLRDRLVVARELLAESGSIFVQIGDENVHLVRCLMDEIFGSENFVNQIVFTKTTGFSGIYLSSVYDQILWYSKKASQLKYRQLYKEKETASDNVFSIYRPASKISNLKNKNFGAERLVRLDQLTSQGAPVSSFDKQIFHYEGKEWLPASGLHWKTTTTGLIKLAYANRIAITGKTLGYIRCLDDFPVYPVDNIWRDTGTGSFTDPKIYVVQTGIKVIQRCILMATDPGDLVLDPTMGSATTAYVAEQLGRRWITIDTSRVALALARTRLMAAKFDYYYLADSEEGIIKEAELKGQASPVNPQTNGDIRKGFVYKRVPHITLKSIANNQEIDTIHAKWQEKLEPIRTELNRLLKQKWEEWEIPREEGQKWPQEAKDLHQNWWRTRLDRQKEIDESIARNADYETLYDQPYEDKKRVRVTGPFTVESLSPHRVLSTDERPASEGEGTKQASDRFEVRIIENLKKAGVQNTKKGERLKFDSLEPYAGTWLQATGEYSEADGTVKRVAVSIGPEYGTVGTEQIKEAAKEAVRGLGHDLLIVCGFAFDPNVTEESKNLGKLRVLVTKINPDLLLGDELLKKTGAANLFMVFGEPDIAIDRLPDGKITVELKGLDIYDPTTGEIRSSSTDDIACWFIDTEYNEESFFVRHAYFTGADRPYEKLKRTLKAEVDEDAWEQLYSTVSRPFDPPIGKGKTGKIAVKVINHYGDEVLKVYEVK</sequence>
<dbReference type="RefSeq" id="WP_332867513.1">
    <property type="nucleotide sequence ID" value="NZ_JBAFSM010000071.1"/>
</dbReference>
<dbReference type="InterPro" id="IPR002941">
    <property type="entry name" value="DNA_methylase_N4/N6"/>
</dbReference>
<comment type="caution">
    <text evidence="7">The sequence shown here is derived from an EMBL/GenBank/DDBJ whole genome shotgun (WGS) entry which is preliminary data.</text>
</comment>
<feature type="compositionally biased region" description="Basic and acidic residues" evidence="5">
    <location>
        <begin position="14"/>
        <end position="40"/>
    </location>
</feature>
<evidence type="ECO:0000256" key="4">
    <source>
        <dbReference type="ARBA" id="ARBA00022691"/>
    </source>
</evidence>
<evidence type="ECO:0000256" key="3">
    <source>
        <dbReference type="ARBA" id="ARBA00022679"/>
    </source>
</evidence>
<organism evidence="7 8">
    <name type="scientific">Pannus brasiliensis CCIBt3594</name>
    <dbReference type="NCBI Taxonomy" id="1427578"/>
    <lineage>
        <taxon>Bacteria</taxon>
        <taxon>Bacillati</taxon>
        <taxon>Cyanobacteriota</taxon>
        <taxon>Cyanophyceae</taxon>
        <taxon>Oscillatoriophycideae</taxon>
        <taxon>Chroococcales</taxon>
        <taxon>Microcystaceae</taxon>
        <taxon>Pannus</taxon>
    </lineage>
</organism>
<feature type="region of interest" description="Disordered" evidence="5">
    <location>
        <begin position="637"/>
        <end position="658"/>
    </location>
</feature>
<evidence type="ECO:0000313" key="7">
    <source>
        <dbReference type="EMBL" id="MEG3440042.1"/>
    </source>
</evidence>
<dbReference type="EMBL" id="JBAFSM010000071">
    <property type="protein sequence ID" value="MEG3440042.1"/>
    <property type="molecule type" value="Genomic_DNA"/>
</dbReference>
<keyword evidence="2 7" id="KW-0489">Methyltransferase</keyword>
<dbReference type="AlphaFoldDB" id="A0AAW9QQI9"/>
<feature type="compositionally biased region" description="Basic and acidic residues" evidence="5">
    <location>
        <begin position="642"/>
        <end position="658"/>
    </location>
</feature>
<protein>
    <submittedName>
        <fullName evidence="7">Site-specific DNA-methyltransferase</fullName>
        <ecNumber evidence="7">2.1.1.-</ecNumber>
    </submittedName>
</protein>
<dbReference type="SUPFAM" id="SSF53335">
    <property type="entry name" value="S-adenosyl-L-methionine-dependent methyltransferases"/>
    <property type="match status" value="1"/>
</dbReference>
<dbReference type="InterPro" id="IPR002052">
    <property type="entry name" value="DNA_methylase_N6_adenine_CS"/>
</dbReference>
<dbReference type="InterPro" id="IPR029063">
    <property type="entry name" value="SAM-dependent_MTases_sf"/>
</dbReference>
<dbReference type="Gene3D" id="3.40.50.150">
    <property type="entry name" value="Vaccinia Virus protein VP39"/>
    <property type="match status" value="1"/>
</dbReference>
<reference evidence="7 8" key="1">
    <citation type="submission" date="2024-01" db="EMBL/GenBank/DDBJ databases">
        <title>Genomic insights into the taxonomy and metabolism of the cyanobacterium Pannus brasiliensis CCIBt3594.</title>
        <authorList>
            <person name="Machado M."/>
            <person name="Botero N.B."/>
            <person name="Andreote A.P.D."/>
            <person name="Feitosa A.M.T."/>
            <person name="Popin R."/>
            <person name="Sivonen K."/>
            <person name="Fiore M.F."/>
        </authorList>
    </citation>
    <scope>NUCLEOTIDE SEQUENCE [LARGE SCALE GENOMIC DNA]</scope>
    <source>
        <strain evidence="7 8">CCIBt3594</strain>
    </source>
</reference>
<evidence type="ECO:0000256" key="2">
    <source>
        <dbReference type="ARBA" id="ARBA00022603"/>
    </source>
</evidence>
<evidence type="ECO:0000313" key="8">
    <source>
        <dbReference type="Proteomes" id="UP001328733"/>
    </source>
</evidence>
<dbReference type="Pfam" id="PF01555">
    <property type="entry name" value="N6_N4_Mtase"/>
    <property type="match status" value="1"/>
</dbReference>
<dbReference type="GO" id="GO:0032259">
    <property type="term" value="P:methylation"/>
    <property type="evidence" value="ECO:0007669"/>
    <property type="project" value="UniProtKB-KW"/>
</dbReference>
<name>A0AAW9QQI9_9CHRO</name>
<keyword evidence="8" id="KW-1185">Reference proteome</keyword>
<dbReference type="GO" id="GO:0008170">
    <property type="term" value="F:N-methyltransferase activity"/>
    <property type="evidence" value="ECO:0007669"/>
    <property type="project" value="InterPro"/>
</dbReference>
<evidence type="ECO:0000259" key="6">
    <source>
        <dbReference type="Pfam" id="PF01555"/>
    </source>
</evidence>
<dbReference type="EC" id="2.1.1.-" evidence="7"/>
<feature type="region of interest" description="Disordered" evidence="5">
    <location>
        <begin position="1"/>
        <end position="47"/>
    </location>
</feature>